<feature type="domain" description="Fibronectin type-III" evidence="1">
    <location>
        <begin position="684"/>
        <end position="770"/>
    </location>
</feature>
<feature type="domain" description="Fibronectin type-III" evidence="1">
    <location>
        <begin position="3646"/>
        <end position="3732"/>
    </location>
</feature>
<dbReference type="PROSITE" id="PS50853">
    <property type="entry name" value="FN3"/>
    <property type="match status" value="28"/>
</dbReference>
<feature type="domain" description="Fibronectin type-III" evidence="1">
    <location>
        <begin position="2515"/>
        <end position="2605"/>
    </location>
</feature>
<feature type="domain" description="Fibronectin type-III" evidence="1">
    <location>
        <begin position="1814"/>
        <end position="1900"/>
    </location>
</feature>
<dbReference type="CDD" id="cd00063">
    <property type="entry name" value="FN3"/>
    <property type="match status" value="10"/>
</dbReference>
<organism evidence="2 3">
    <name type="scientific">Dicentrarchus labrax</name>
    <name type="common">European seabass</name>
    <name type="synonym">Morone labrax</name>
    <dbReference type="NCBI Taxonomy" id="13489"/>
    <lineage>
        <taxon>Eukaryota</taxon>
        <taxon>Metazoa</taxon>
        <taxon>Chordata</taxon>
        <taxon>Craniata</taxon>
        <taxon>Vertebrata</taxon>
        <taxon>Euteleostomi</taxon>
        <taxon>Actinopterygii</taxon>
        <taxon>Neopterygii</taxon>
        <taxon>Teleostei</taxon>
        <taxon>Neoteleostei</taxon>
        <taxon>Acanthomorphata</taxon>
        <taxon>Eupercaria</taxon>
        <taxon>Moronidae</taxon>
        <taxon>Dicentrarchus</taxon>
    </lineage>
</organism>
<feature type="domain" description="Fibronectin type-III" evidence="1">
    <location>
        <begin position="3385"/>
        <end position="3471"/>
    </location>
</feature>
<evidence type="ECO:0000313" key="3">
    <source>
        <dbReference type="Proteomes" id="UP000694389"/>
    </source>
</evidence>
<accession>A0A8P4G5R4</accession>
<feature type="domain" description="Fibronectin type-III" evidence="1">
    <location>
        <begin position="513"/>
        <end position="599"/>
    </location>
</feature>
<reference evidence="2" key="2">
    <citation type="submission" date="2025-09" db="UniProtKB">
        <authorList>
            <consortium name="Ensembl"/>
        </authorList>
    </citation>
    <scope>IDENTIFICATION</scope>
</reference>
<dbReference type="Proteomes" id="UP000694389">
    <property type="component" value="Unassembled WGS sequence"/>
</dbReference>
<reference evidence="2" key="1">
    <citation type="submission" date="2025-08" db="UniProtKB">
        <authorList>
            <consortium name="Ensembl"/>
        </authorList>
    </citation>
    <scope>IDENTIFICATION</scope>
</reference>
<feature type="domain" description="Fibronectin type-III" evidence="1">
    <location>
        <begin position="2777"/>
        <end position="2863"/>
    </location>
</feature>
<feature type="domain" description="Fibronectin type-III" evidence="1">
    <location>
        <begin position="73"/>
        <end position="160"/>
    </location>
</feature>
<sequence>MVEWTQVPSADRYYLLVISQATGQTFNMTYTNFSTVVRNLHPSTNYDCYVYTVNSAGLGSRSKVRTITTLVEPPLNVRAIQTGRGTARITWDPVKDVLMYRCVILDIDEPNNKPSVYNVSDTKLDVHGILPCSTYRISVSSFNKFLVPSESTDYFYTTNKLTPVSSVTVDYTCTTQSVMVHWSAVFGADSYKATAMSHNGTELTCSSQTTSCLITELSCGETYVVNVTPMSESCKNMLNSTSATFETVPCPPKNLELLRDCSSEVIVFSWEHTNNTNYYIAKAVDSQGMVQECLTEDNSCYFTHTVCGRHYHFTVYSVTEGCRSGISSTVDISTAPCIPQNLQTAADCSTDLLLSKWDHAEGALRYTVEAFGNRGNNSKYTCNTTSNSCAISGIHCGEYLTIYITAFDDECASPRTLGPVADTVPCMPRNVSAVKECGGDSLTMTWLSESAIFYIAMVVDSNGVIHSCNSMDLTCMIEGLTCSTNYTAYVIASNLMCNSSKSEMIAVETAACPPDRVTASLDCAANEALISWRGQSRVNSYTATIVDENQGLLSCSSTNTSCRVPNLKCGKLYTVTVSYHDGMCPSTASESIYMKSVPCGPKVNANLDCQSRVLTVGWNGSSSAEGYITVISNSSRQMSYNTTEPKLRISTLECGLDYTLKVMSFNGTCVSRPSVLPVWKTPCVPTNVVVRRNCGQNFTQVTWKPSLGALSYQAAARNQDGLRLLCSSNETSCRLEGLTCSQVYSVRVIARGDNCTSNESSASILQTAPCPPSQLNASVNCADNSAMLTWSSSRNAVFYTGKAVSAGGHTVTCDARMNLGCQLNGLQCGKKYTFTVSASDGVCQSPDSKPVMHTTAPCAVQSVLNTLNCSTNVLTISWAPGSLPVNYTATAMATDGTALRCTTDNLSCMLTNLQCGQQYTVTVKATSSTCKGNSSVPEIVNSVPCVPVNVNGIVECSTNTLMASWDAAAGAESYISMLTGAGGFSTSCTSANQSCLFSSLQCAQTYMLSVVAVNDRCNSSNSAMISAKTAPCDPTNVTAAQHCLSGIVTVTWGASAGGNYYTVLAEAKGRVDTCNSFSTSCELTKLQCGEDYTVTVLAGDRNCNSSILTKTNMTTAPCAPVIQNHSLDCLSNHALVTWVKDEDAMNVMVNATSSKGHSTSCSSATNSSCVLNELKCGNTYTVQAVAQGVHCLSRPSSSFQIVTAPCTPANVEYTYSCDTGIAFLSWDETLGRNSFYAYVQSGDHMASCSTSQTDCALPSLLCGRMYDVNVIGVADHCNSSVPGVAQIQTAPCAPVNVSASLVCVNNTAAVSWQPSAGAVSYKVMAHGRDGDVKQCTTNDTSCFLPNMHCAETYVITVTPFSNRCKGFTSYPLSYIAGPCPPTDVHVSLQCTGNVGHVTWTAALQADLYVATAVDDHIHTCSSNGTSCSFTDFLCGETAAVTVVTIERDCMSKPSLPFTFQSVICPPTSVTGVTTCGNNDIKVSWDPSPESGASYFIHSKEDDGAAANYSTTQTSHVITGLQCGELYRLTVAAMDTECSSIFSEPIQTETAPCPPTNLTARADCGTNMGTLNWMESTHAISYTATVTGTHGHVVSCSSNTTTCSVKLECGHQYTAVVIASSATCNSSTGASLTFDSAPCLPDRVVADLDCNLNSFAVQWRGSIGDLDSYTAIAIGSDSSRETCNSATTNCTIQNLKCGLSYSIVVTTSSVDCGTINGSDYTVQSAPCKPDGVMVDLQCSTNQASVTWGNSGPDQTQVVSAVDSRGMITTCNSSSTNCTFDQLSCGERYTISVVGHTETCSSQSAVAAMLNTAPCVPTHLTARVDCDTSITGVTWDAARGATSYTVYARGNLGHNAECNNTDTNCNFYNLACGQDYNITVVARHDSCVSLISESIIATTVPCPSSGLQTDLDCDTNTALVSWTPGRGILYYNASADAFAIVHRQTCSSNGSSCNISSLRCGESYRLSVSGRGQNCPSSSQEWHRITTAPCPPTQLMVNSSCDSNNISVSWQASQGSFSYMAVAENAEGRQWSCNTSSTTCQISGLLCGQQYQVYAAGVDDQCIGAKSNIKIIQTAPCVPQNIQNDLDCLSGVLNVTWQSTGHFVQFRTSVVSSKGHVNICETNKHHCVVRNMQCGLTYNVTVVAQDEACNSSCSPTKQVLTAPCPLKTFYPNVNCTTGIVSVTWNTSVAGVVHTVSAVDAAGQRHNCTGTNSGCDLSTLECGMKYNVSVTPSLNGCVGRDSHTEMITTVPCVPHLSEVEIDCLTNSAWVIFEQSAGAEDYIVMATDSQGNVQMFECNSTSDEMCSVPPLMCSQNFTFTIKALDQQCSSAPSNAITSETAPCPPENVEKSVGCDNHTASISWSAVPGAVTYTATLEQINGGTTCCTTSDTGCDITDLPCGEMYILLVMAEGRTCNSSETEGQFVRTAPCVPQNLEASLSCSNNVASMSWNYNRGAGQLYRVSAVGTDGHVDECSSHENHCDLTGLRCGQYYTATVLAEDRDCMSKPSDSVTIKTVPCTPANVSSVVDCEANSLIVSWSESSGADSYIATVQDSNSQTTTCQGTTEGSCNVTGISCGQLYHVSVVSSDGYCDSPSTPVVDTPSVPCKPRHIKAVIDCYTQTALVGWFPSDGALMYMVTATTASGHNVTCKVNTSNCDLEGMLCGQSYSVSVKAVGESCSSIAYMTKQLVTEPCIPEHITTQYSLTIGQVQWDMTAGADYYTVEGVTEQGLMVSCITNDTYCPMYNMVCGQIYGINVIAHNSVCKDLSVSTETVTIMTEPCPPNNVQTTVQCDNDTGTVSWESSFGAVGYKASLAGRDGHALSCYTNNTFCNVEGLHCGTIYYTNVIAIGETLNSSTSTSVLLTSAPCMAENVVANLDCYNNTAEVSWSFATGADSYMVTAVGADGSWASCETDGQQCDLTELQCGQMYNVSLTTISDHCQTETHTNATFSTRPCTPLRVGVDLQCGLNTANMYWEEGEGVELYMATATDSMGMTLQCNSTNSTCQFPNLRCGETYEFSVTAYSNMCYSDISSSAEVQTDPCQPTGLAVSGSCDNETVVLDWSAADGASLYMVTATGDLGYVTSFRTDETTIEAELPCGQVFTFTVKALDDRCESPVSLPAVFKTGPCVPVHVRSFTHCENNLGSVSWAKSDGAESYMAIAVGLDGHTHMCTTNTTICSWDDLHCGEQYTIHIIANDYLCSSMPSNSTSIRMAPCIPQNLKSSLNCSTKVGSLTWNASETAEFYIVTAETNSGHKVQLSTNDTWTFISEFLCGQEYFLSVQAADSVCTSRPSNPSKLESVPCPPTGVSSFMNCLSNIAVVSWTGSAGADFYTATVTQEDGQSKSCWSDSEQCGMPNLHCGQNYTVTVVASNEKCDSDPSEANTLQSVPCVPTDVVVNIDCATNQSVVAWSASEGALSYKVSAQNTQGDLSLCESTDLMCTLTNLTCGQSYSVQVVAEDDICSSLPSPAIKFKSVPCIPDIGSVVLDCFTNSAILDWAFADGALSYTATGRASSGHVVTCSSNFTNCELQDLQCGQTYNVKTVASNENCSSLPSTSLQVESVPCPPEDVEPVLDCSTNTARIEWQASMGADSYIVQAFGVQEHESGCETDSQSCVLPDLMCGFTYNISVIAVNSMCNVSQSSITQLHAVPCVPQQVEAQVVCESGAVAVSWEPSKGALSYTTVAQGNGGYASTCNSSDTTCQFDDLLCGLNYSITVSALNEQCSSAESSAVELNTVPCVPQNVTAEMVCSSDTGVVSWEEGDAVSSYMVQAFGPDGHKAMCNSTETSCQLPNMHCGQLYNLTLTAEDGRCDNSHAYLNLQSVPCRPTNVKASLLCHSNSAAVTWEQASGALSYRAVGVTADGNHQTECNNTMTHCDLSNMQCGQTYNVSVFGQDESCSSVESDKAYVRTAPCPPHHVTVDSQCADGVMAVSWSPNPDAQYFHVAAVSNTGARLYCNSSGTTCSISNLPCGQTYNVTVMSVRDRCESKLSAVVETSSAPCVPRNPEGHLDCVTNSAWVTWDTSEGALSYSVLAEGVGGHNSSCTTGSSPCNVPDLKCATLYTFHVTAVNKYCQSNQSTTFELQTGPCALTSISAMTQCNSDTILVEWEMMDNTPLYLVTGEGDDQKLISCNSSSTSCELQDALCDMHYSIIVSTSSDKCSNLRSPPKKIKTAPCVPDNVTVVPSCEDRGATVTWRHSPVATSYLLMATGMDGHVASCNTLVNNCTLTDLHCGQHYNLTITATGENCTSPPSISSFRTVPCEPTGVAVVIDCETESAMLSWNAIDGAVEYFGCAQSMDGDALYCNSTDTFCTIEGLECGDIYNFSVEASNGVCNSSFSAPLQAGAAPCPPTALNVRMQKIDQNHWAMITWDSVNCSDVQYLVEITGHIQNNPQTMMEFSSYWWPRRYFEFPMPCSTAYNLTVRARNSAGISEPSSVFTGVTVPCAPQNVKYTGNRASAVLSWDASVFAMTYTVYNGSGAGRVELCSTTGLSCQLTNFDPGATEVTASNAEGESLPSRNITGPVRSRRRRDLRATEVFSRLDRGLEAPEGLNVTVSGVSLFVGWKTVRDATEYTLVIEEEQQANQPPRVRNVEVASIMLVKVRFGETQKYVKVC</sequence>
<feature type="domain" description="Fibronectin type-III" evidence="1">
    <location>
        <begin position="1293"/>
        <end position="1382"/>
    </location>
</feature>
<dbReference type="SMART" id="SM00060">
    <property type="entry name" value="FN3"/>
    <property type="match status" value="37"/>
</dbReference>
<feature type="domain" description="Fibronectin type-III" evidence="1">
    <location>
        <begin position="1"/>
        <end position="72"/>
    </location>
</feature>
<evidence type="ECO:0000313" key="2">
    <source>
        <dbReference type="Ensembl" id="ENSDLAP00005068876.1"/>
    </source>
</evidence>
<protein>
    <recommendedName>
        <fullName evidence="1">Fibronectin type-III domain-containing protein</fullName>
    </recommendedName>
</protein>
<dbReference type="InterPro" id="IPR013783">
    <property type="entry name" value="Ig-like_fold"/>
</dbReference>
<gene>
    <name evidence="2" type="primary">LOC127350455</name>
</gene>
<feature type="domain" description="Fibronectin type-III" evidence="1">
    <location>
        <begin position="3907"/>
        <end position="3993"/>
    </location>
</feature>
<feature type="domain" description="Fibronectin type-III" evidence="1">
    <location>
        <begin position="2427"/>
        <end position="2514"/>
    </location>
</feature>
<feature type="domain" description="Fibronectin type-III" evidence="1">
    <location>
        <begin position="4341"/>
        <end position="4436"/>
    </location>
</feature>
<feature type="domain" description="Fibronectin type-III" evidence="1">
    <location>
        <begin position="3994"/>
        <end position="4080"/>
    </location>
</feature>
<dbReference type="GeneTree" id="ENSGT00940000157064"/>
<feature type="domain" description="Fibronectin type-III" evidence="1">
    <location>
        <begin position="2949"/>
        <end position="3037"/>
    </location>
</feature>
<name>A0A8P4G5R4_DICLA</name>
<feature type="domain" description="Fibronectin type-III" evidence="1">
    <location>
        <begin position="3559"/>
        <end position="3645"/>
    </location>
</feature>
<feature type="domain" description="Fibronectin type-III" evidence="1">
    <location>
        <begin position="163"/>
        <end position="250"/>
    </location>
</feature>
<feature type="domain" description="Fibronectin type-III" evidence="1">
    <location>
        <begin position="251"/>
        <end position="337"/>
    </location>
</feature>
<evidence type="ECO:0000259" key="1">
    <source>
        <dbReference type="PROSITE" id="PS50853"/>
    </source>
</evidence>
<dbReference type="InterPro" id="IPR003961">
    <property type="entry name" value="FN3_dom"/>
</dbReference>
<feature type="domain" description="Fibronectin type-III" evidence="1">
    <location>
        <begin position="3298"/>
        <end position="3384"/>
    </location>
</feature>
<dbReference type="Ensembl" id="ENSDLAT00005071963.1">
    <property type="protein sequence ID" value="ENSDLAP00005068876.1"/>
    <property type="gene ID" value="ENSDLAG00005007978.2"/>
</dbReference>
<keyword evidence="3" id="KW-1185">Reference proteome</keyword>
<feature type="domain" description="Fibronectin type-III" evidence="1">
    <location>
        <begin position="4168"/>
        <end position="4256"/>
    </location>
</feature>
<proteinExistence type="predicted"/>
<feature type="domain" description="Fibronectin type-III" evidence="1">
    <location>
        <begin position="3819"/>
        <end position="3906"/>
    </location>
</feature>
<dbReference type="Gene3D" id="2.60.40.10">
    <property type="entry name" value="Immunoglobulins"/>
    <property type="match status" value="27"/>
</dbReference>
<feature type="domain" description="Fibronectin type-III" evidence="1">
    <location>
        <begin position="1989"/>
        <end position="2075"/>
    </location>
</feature>
<feature type="domain" description="Fibronectin type-III" evidence="1">
    <location>
        <begin position="771"/>
        <end position="858"/>
    </location>
</feature>
<dbReference type="PANTHER" id="PTHR47135:SF3">
    <property type="entry name" value="FIBRONECTIN TYPE-III DOMAIN-CONTAINING PROTEIN"/>
    <property type="match status" value="1"/>
</dbReference>
<dbReference type="Pfam" id="PF00041">
    <property type="entry name" value="fn3"/>
    <property type="match status" value="1"/>
</dbReference>
<dbReference type="InterPro" id="IPR036116">
    <property type="entry name" value="FN3_sf"/>
</dbReference>
<feature type="domain" description="Fibronectin type-III" evidence="1">
    <location>
        <begin position="2340"/>
        <end position="2426"/>
    </location>
</feature>
<feature type="domain" description="Fibronectin type-III" evidence="1">
    <location>
        <begin position="859"/>
        <end position="945"/>
    </location>
</feature>
<dbReference type="PANTHER" id="PTHR47135">
    <property type="entry name" value="FIBRONECTIN TYPE III DOMAIN-CONTAINING PROTEIN 7"/>
    <property type="match status" value="1"/>
</dbReference>
<feature type="domain" description="Fibronectin type-III" evidence="1">
    <location>
        <begin position="3211"/>
        <end position="3297"/>
    </location>
</feature>
<feature type="domain" description="Fibronectin type-III" evidence="1">
    <location>
        <begin position="2076"/>
        <end position="2162"/>
    </location>
</feature>
<dbReference type="SUPFAM" id="SSF49265">
    <property type="entry name" value="Fibronectin type III"/>
    <property type="match status" value="35"/>
</dbReference>
<feature type="domain" description="Fibronectin type-III" evidence="1">
    <location>
        <begin position="1465"/>
        <end position="1552"/>
    </location>
</feature>